<dbReference type="EnsemblMetazoa" id="CapteT226639">
    <property type="protein sequence ID" value="CapteP226639"/>
    <property type="gene ID" value="CapteG226639"/>
</dbReference>
<dbReference type="Proteomes" id="UP000014760">
    <property type="component" value="Unassembled WGS sequence"/>
</dbReference>
<evidence type="ECO:0000313" key="3">
    <source>
        <dbReference type="EnsemblMetazoa" id="CapteP226639"/>
    </source>
</evidence>
<reference evidence="3" key="3">
    <citation type="submission" date="2015-06" db="UniProtKB">
        <authorList>
            <consortium name="EnsemblMetazoa"/>
        </authorList>
    </citation>
    <scope>IDENTIFICATION</scope>
</reference>
<dbReference type="OMA" id="MVPHLYG"/>
<dbReference type="AlphaFoldDB" id="R7VEP6"/>
<proteinExistence type="predicted"/>
<dbReference type="Pfam" id="PF14771">
    <property type="entry name" value="DUF4476"/>
    <property type="match status" value="1"/>
</dbReference>
<keyword evidence="4" id="KW-1185">Reference proteome</keyword>
<reference evidence="4" key="1">
    <citation type="submission" date="2012-12" db="EMBL/GenBank/DDBJ databases">
        <authorList>
            <person name="Hellsten U."/>
            <person name="Grimwood J."/>
            <person name="Chapman J.A."/>
            <person name="Shapiro H."/>
            <person name="Aerts A."/>
            <person name="Otillar R.P."/>
            <person name="Terry A.Y."/>
            <person name="Boore J.L."/>
            <person name="Simakov O."/>
            <person name="Marletaz F."/>
            <person name="Cho S.-J."/>
            <person name="Edsinger-Gonzales E."/>
            <person name="Havlak P."/>
            <person name="Kuo D.-H."/>
            <person name="Larsson T."/>
            <person name="Lv J."/>
            <person name="Arendt D."/>
            <person name="Savage R."/>
            <person name="Osoegawa K."/>
            <person name="de Jong P."/>
            <person name="Lindberg D.R."/>
            <person name="Seaver E.C."/>
            <person name="Weisblat D.A."/>
            <person name="Putnam N.H."/>
            <person name="Grigoriev I.V."/>
            <person name="Rokhsar D.S."/>
        </authorList>
    </citation>
    <scope>NUCLEOTIDE SEQUENCE</scope>
    <source>
        <strain evidence="4">I ESC-2004</strain>
    </source>
</reference>
<name>R7VEP6_CAPTE</name>
<feature type="domain" description="DUF4476" evidence="1">
    <location>
        <begin position="41"/>
        <end position="118"/>
    </location>
</feature>
<dbReference type="PANTHER" id="PTHR14880">
    <property type="entry name" value="PROLINE AND SERINE-RICH PROTEIN 1"/>
    <property type="match status" value="1"/>
</dbReference>
<gene>
    <name evidence="2" type="ORF">CAPTEDRAFT_226639</name>
</gene>
<dbReference type="PANTHER" id="PTHR14880:SF2">
    <property type="entry name" value="PROLINE AND SERINE-RICH PROTEIN 1"/>
    <property type="match status" value="1"/>
</dbReference>
<accession>R7VEP6</accession>
<dbReference type="EMBL" id="KB294299">
    <property type="protein sequence ID" value="ELU14756.1"/>
    <property type="molecule type" value="Genomic_DNA"/>
</dbReference>
<evidence type="ECO:0000313" key="2">
    <source>
        <dbReference type="EMBL" id="ELU14756.1"/>
    </source>
</evidence>
<dbReference type="HOGENOM" id="CLU_1082756_0_0_1"/>
<evidence type="ECO:0000313" key="4">
    <source>
        <dbReference type="Proteomes" id="UP000014760"/>
    </source>
</evidence>
<organism evidence="2">
    <name type="scientific">Capitella teleta</name>
    <name type="common">Polychaete worm</name>
    <dbReference type="NCBI Taxonomy" id="283909"/>
    <lineage>
        <taxon>Eukaryota</taxon>
        <taxon>Metazoa</taxon>
        <taxon>Spiralia</taxon>
        <taxon>Lophotrochozoa</taxon>
        <taxon>Annelida</taxon>
        <taxon>Polychaeta</taxon>
        <taxon>Sedentaria</taxon>
        <taxon>Scolecida</taxon>
        <taxon>Capitellidae</taxon>
        <taxon>Capitella</taxon>
    </lineage>
</organism>
<dbReference type="InterPro" id="IPR042616">
    <property type="entry name" value="PROSER1"/>
</dbReference>
<evidence type="ECO:0000259" key="1">
    <source>
        <dbReference type="Pfam" id="PF14771"/>
    </source>
</evidence>
<sequence>MAKEPMPDHIFERLLADINQETHLVGNKIEILFRSRGFFSASQASRLLYAFSNSTDRLRATQVLESRLCRMTCSEARDIIGTFTIANDKIKALNSIKRYLRDVDTREGQEDIMAIFPFGMEEVQRVLYTARSDQADLIPAGGHQGYAALGGLYTQSRPLVPHLYGSVEEQNKQRPGVGRIEIPVEAKAATLPSVYSGHPSYAYPPGKTYADDREYMTQAPQVAPSLPEYPAGAPPLGVHQGGPAPTGFQIYRSILSE</sequence>
<reference evidence="2 4" key="2">
    <citation type="journal article" date="2013" name="Nature">
        <title>Insights into bilaterian evolution from three spiralian genomes.</title>
        <authorList>
            <person name="Simakov O."/>
            <person name="Marletaz F."/>
            <person name="Cho S.J."/>
            <person name="Edsinger-Gonzales E."/>
            <person name="Havlak P."/>
            <person name="Hellsten U."/>
            <person name="Kuo D.H."/>
            <person name="Larsson T."/>
            <person name="Lv J."/>
            <person name="Arendt D."/>
            <person name="Savage R."/>
            <person name="Osoegawa K."/>
            <person name="de Jong P."/>
            <person name="Grimwood J."/>
            <person name="Chapman J.A."/>
            <person name="Shapiro H."/>
            <person name="Aerts A."/>
            <person name="Otillar R.P."/>
            <person name="Terry A.Y."/>
            <person name="Boore J.L."/>
            <person name="Grigoriev I.V."/>
            <person name="Lindberg D.R."/>
            <person name="Seaver E.C."/>
            <person name="Weisblat D.A."/>
            <person name="Putnam N.H."/>
            <person name="Rokhsar D.S."/>
        </authorList>
    </citation>
    <scope>NUCLEOTIDE SEQUENCE</scope>
    <source>
        <strain evidence="2 4">I ESC-2004</strain>
    </source>
</reference>
<dbReference type="InterPro" id="IPR028011">
    <property type="entry name" value="DUF4476"/>
</dbReference>
<dbReference type="OrthoDB" id="9976386at2759"/>
<dbReference type="EMBL" id="AMQN01004737">
    <property type="status" value="NOT_ANNOTATED_CDS"/>
    <property type="molecule type" value="Genomic_DNA"/>
</dbReference>
<protein>
    <recommendedName>
        <fullName evidence="1">DUF4476 domain-containing protein</fullName>
    </recommendedName>
</protein>